<feature type="binding site" evidence="3 4">
    <location>
        <position position="132"/>
    </location>
    <ligand>
        <name>Zn(2+)</name>
        <dbReference type="ChEBI" id="CHEBI:29105"/>
    </ligand>
</feature>
<dbReference type="PANTHER" id="PTHR11085">
    <property type="entry name" value="NAD-DEPENDENT PROTEIN DEACYLASE SIRTUIN-5, MITOCHONDRIAL-RELATED"/>
    <property type="match status" value="1"/>
</dbReference>
<evidence type="ECO:0000256" key="4">
    <source>
        <dbReference type="PROSITE-ProRule" id="PRU00236"/>
    </source>
</evidence>
<organism evidence="6 7">
    <name type="scientific">Chondromyces crocatus</name>
    <dbReference type="NCBI Taxonomy" id="52"/>
    <lineage>
        <taxon>Bacteria</taxon>
        <taxon>Pseudomonadati</taxon>
        <taxon>Myxococcota</taxon>
        <taxon>Polyangia</taxon>
        <taxon>Polyangiales</taxon>
        <taxon>Polyangiaceae</taxon>
        <taxon>Chondromyces</taxon>
    </lineage>
</organism>
<comment type="function">
    <text evidence="3">NAD-dependent lysine deacetylase and desuccinylase that specifically removes acetyl and succinyl groups on target proteins. Modulates the activities of several proteins which are inactive in their acylated form.</text>
</comment>
<dbReference type="KEGG" id="ccro:CMC5_022870"/>
<dbReference type="AlphaFoldDB" id="A0A0K1EBC3"/>
<dbReference type="Proteomes" id="UP000067626">
    <property type="component" value="Chromosome"/>
</dbReference>
<dbReference type="GO" id="GO:0005737">
    <property type="term" value="C:cytoplasm"/>
    <property type="evidence" value="ECO:0007669"/>
    <property type="project" value="UniProtKB-SubCell"/>
</dbReference>
<dbReference type="PANTHER" id="PTHR11085:SF10">
    <property type="entry name" value="NAD-DEPENDENT PROTEIN DEACYLASE SIRTUIN-5, MITOCHONDRIAL-RELATED"/>
    <property type="match status" value="1"/>
</dbReference>
<comment type="domain">
    <text evidence="3">2 residues (Tyr-68 and Arg-71) present in a large hydrophobic pocket are probably involved in substrate specificity. They are important for desuccinylation activity, but dispensable for deacetylation activity.</text>
</comment>
<keyword evidence="7" id="KW-1185">Reference proteome</keyword>
<feature type="domain" description="Deacetylase sirtuin-type" evidence="5">
    <location>
        <begin position="1"/>
        <end position="269"/>
    </location>
</feature>
<comment type="subcellular location">
    <subcellularLocation>
        <location evidence="3">Cytoplasm</location>
    </subcellularLocation>
</comment>
<feature type="binding site" evidence="3 4">
    <location>
        <position position="175"/>
    </location>
    <ligand>
        <name>Zn(2+)</name>
        <dbReference type="ChEBI" id="CHEBI:29105"/>
    </ligand>
</feature>
<dbReference type="GO" id="GO:0008270">
    <property type="term" value="F:zinc ion binding"/>
    <property type="evidence" value="ECO:0007669"/>
    <property type="project" value="UniProtKB-UniRule"/>
</dbReference>
<comment type="cofactor">
    <cofactor evidence="3">
        <name>Zn(2+)</name>
        <dbReference type="ChEBI" id="CHEBI:29105"/>
    </cofactor>
    <text evidence="3">Binds 1 zinc ion per subunit.</text>
</comment>
<feature type="binding site" evidence="3">
    <location>
        <position position="256"/>
    </location>
    <ligand>
        <name>NAD(+)</name>
        <dbReference type="ChEBI" id="CHEBI:57540"/>
    </ligand>
</feature>
<protein>
    <recommendedName>
        <fullName evidence="3">NAD-dependent protein deacylase</fullName>
        <ecNumber evidence="3">2.3.1.286</ecNumber>
    </recommendedName>
    <alternativeName>
        <fullName evidence="3">Regulatory protein SIR2 homolog</fullName>
    </alternativeName>
</protein>
<dbReference type="InterPro" id="IPR027546">
    <property type="entry name" value="Sirtuin_class_III"/>
</dbReference>
<dbReference type="InterPro" id="IPR026590">
    <property type="entry name" value="Ssirtuin_cat_dom"/>
</dbReference>
<keyword evidence="2 3" id="KW-0520">NAD</keyword>
<feature type="binding site" evidence="3 4">
    <location>
        <position position="135"/>
    </location>
    <ligand>
        <name>Zn(2+)</name>
        <dbReference type="ChEBI" id="CHEBI:29105"/>
    </ligand>
</feature>
<feature type="active site" description="Proton acceptor" evidence="3 4">
    <location>
        <position position="124"/>
    </location>
</feature>
<accession>A0A0K1EBC3</accession>
<feature type="binding site" evidence="3">
    <location>
        <begin position="24"/>
        <end position="43"/>
    </location>
    <ligand>
        <name>NAD(+)</name>
        <dbReference type="ChEBI" id="CHEBI:57540"/>
    </ligand>
</feature>
<dbReference type="GO" id="GO:0070403">
    <property type="term" value="F:NAD+ binding"/>
    <property type="evidence" value="ECO:0007669"/>
    <property type="project" value="UniProtKB-UniRule"/>
</dbReference>
<feature type="binding site" evidence="3">
    <location>
        <position position="71"/>
    </location>
    <ligand>
        <name>substrate</name>
    </ligand>
</feature>
<keyword evidence="3" id="KW-0963">Cytoplasm</keyword>
<feature type="binding site" evidence="3">
    <location>
        <begin position="212"/>
        <end position="214"/>
    </location>
    <ligand>
        <name>NAD(+)</name>
        <dbReference type="ChEBI" id="CHEBI:57540"/>
    </ligand>
</feature>
<evidence type="ECO:0000259" key="5">
    <source>
        <dbReference type="PROSITE" id="PS50305"/>
    </source>
</evidence>
<dbReference type="Pfam" id="PF02146">
    <property type="entry name" value="SIR2"/>
    <property type="match status" value="1"/>
</dbReference>
<dbReference type="Gene3D" id="3.40.50.1220">
    <property type="entry name" value="TPP-binding domain"/>
    <property type="match status" value="1"/>
</dbReference>
<dbReference type="Gene3D" id="3.30.1600.10">
    <property type="entry name" value="SIR2/SIRT2 'Small Domain"/>
    <property type="match status" value="1"/>
</dbReference>
<dbReference type="EMBL" id="CP012159">
    <property type="protein sequence ID" value="AKT38144.1"/>
    <property type="molecule type" value="Genomic_DNA"/>
</dbReference>
<evidence type="ECO:0000256" key="3">
    <source>
        <dbReference type="HAMAP-Rule" id="MF_01121"/>
    </source>
</evidence>
<comment type="similarity">
    <text evidence="3">Belongs to the sirtuin family. Class III subfamily.</text>
</comment>
<comment type="catalytic activity">
    <reaction evidence="3">
        <text>N(6)-succinyl-L-lysyl-[protein] + NAD(+) + H2O = 2''-O-succinyl-ADP-D-ribose + nicotinamide + L-lysyl-[protein]</text>
        <dbReference type="Rhea" id="RHEA:47668"/>
        <dbReference type="Rhea" id="RHEA-COMP:9752"/>
        <dbReference type="Rhea" id="RHEA-COMP:11877"/>
        <dbReference type="ChEBI" id="CHEBI:15377"/>
        <dbReference type="ChEBI" id="CHEBI:17154"/>
        <dbReference type="ChEBI" id="CHEBI:29969"/>
        <dbReference type="ChEBI" id="CHEBI:57540"/>
        <dbReference type="ChEBI" id="CHEBI:87830"/>
        <dbReference type="ChEBI" id="CHEBI:87832"/>
    </reaction>
</comment>
<dbReference type="InterPro" id="IPR050134">
    <property type="entry name" value="NAD-dep_sirtuin_deacylases"/>
</dbReference>
<keyword evidence="1" id="KW-0808">Transferase</keyword>
<evidence type="ECO:0000256" key="1">
    <source>
        <dbReference type="ARBA" id="ARBA00022679"/>
    </source>
</evidence>
<dbReference type="InterPro" id="IPR003000">
    <property type="entry name" value="Sirtuin"/>
</dbReference>
<dbReference type="HAMAP" id="MF_01121">
    <property type="entry name" value="Sirtuin_ClassIII"/>
    <property type="match status" value="1"/>
</dbReference>
<feature type="binding site" evidence="3">
    <location>
        <position position="68"/>
    </location>
    <ligand>
        <name>substrate</name>
    </ligand>
</feature>
<dbReference type="PROSITE" id="PS50305">
    <property type="entry name" value="SIRTUIN"/>
    <property type="match status" value="1"/>
</dbReference>
<dbReference type="RefSeq" id="WP_050430420.1">
    <property type="nucleotide sequence ID" value="NZ_CP012159.1"/>
</dbReference>
<feature type="binding site" evidence="3 4">
    <location>
        <position position="173"/>
    </location>
    <ligand>
        <name>Zn(2+)</name>
        <dbReference type="ChEBI" id="CHEBI:29105"/>
    </ligand>
</feature>
<dbReference type="GO" id="GO:0017136">
    <property type="term" value="F:histone deacetylase activity, NAD-dependent"/>
    <property type="evidence" value="ECO:0007669"/>
    <property type="project" value="TreeGrafter"/>
</dbReference>
<evidence type="ECO:0000256" key="2">
    <source>
        <dbReference type="ARBA" id="ARBA00023027"/>
    </source>
</evidence>
<feature type="binding site" evidence="3">
    <location>
        <begin position="106"/>
        <end position="109"/>
    </location>
    <ligand>
        <name>NAD(+)</name>
        <dbReference type="ChEBI" id="CHEBI:57540"/>
    </ligand>
</feature>
<dbReference type="OrthoDB" id="9800582at2"/>
<dbReference type="PATRIC" id="fig|52.7.peg.2469"/>
<gene>
    <name evidence="3 6" type="primary">cobB</name>
    <name evidence="6" type="ORF">CMC5_022870</name>
</gene>
<dbReference type="GO" id="GO:0036054">
    <property type="term" value="F:protein-malonyllysine demalonylase activity"/>
    <property type="evidence" value="ECO:0007669"/>
    <property type="project" value="InterPro"/>
</dbReference>
<comment type="catalytic activity">
    <reaction evidence="3">
        <text>N(6)-acetyl-L-lysyl-[protein] + NAD(+) + H2O = 2''-O-acetyl-ADP-D-ribose + nicotinamide + L-lysyl-[protein]</text>
        <dbReference type="Rhea" id="RHEA:43636"/>
        <dbReference type="Rhea" id="RHEA-COMP:9752"/>
        <dbReference type="Rhea" id="RHEA-COMP:10731"/>
        <dbReference type="ChEBI" id="CHEBI:15377"/>
        <dbReference type="ChEBI" id="CHEBI:17154"/>
        <dbReference type="ChEBI" id="CHEBI:29969"/>
        <dbReference type="ChEBI" id="CHEBI:57540"/>
        <dbReference type="ChEBI" id="CHEBI:61930"/>
        <dbReference type="ChEBI" id="CHEBI:83767"/>
        <dbReference type="EC" id="2.3.1.286"/>
    </reaction>
</comment>
<name>A0A0K1EBC3_CHOCO</name>
<evidence type="ECO:0000313" key="7">
    <source>
        <dbReference type="Proteomes" id="UP000067626"/>
    </source>
</evidence>
<dbReference type="STRING" id="52.CMC5_022870"/>
<keyword evidence="3 4" id="KW-0479">Metal-binding</keyword>
<dbReference type="GO" id="GO:0036055">
    <property type="term" value="F:protein-succinyllysine desuccinylase activity"/>
    <property type="evidence" value="ECO:0007669"/>
    <property type="project" value="UniProtKB-UniRule"/>
</dbReference>
<dbReference type="SUPFAM" id="SSF52467">
    <property type="entry name" value="DHS-like NAD/FAD-binding domain"/>
    <property type="match status" value="1"/>
</dbReference>
<dbReference type="NCBIfam" id="NF001753">
    <property type="entry name" value="PRK00481.1-3"/>
    <property type="match status" value="1"/>
</dbReference>
<dbReference type="CDD" id="cd01412">
    <property type="entry name" value="SIRT5_Af1_CobB"/>
    <property type="match status" value="1"/>
</dbReference>
<proteinExistence type="inferred from homology"/>
<feature type="binding site" evidence="3">
    <location>
        <begin position="238"/>
        <end position="240"/>
    </location>
    <ligand>
        <name>NAD(+)</name>
        <dbReference type="ChEBI" id="CHEBI:57540"/>
    </ligand>
</feature>
<dbReference type="InterPro" id="IPR026591">
    <property type="entry name" value="Sirtuin_cat_small_dom_sf"/>
</dbReference>
<keyword evidence="3 4" id="KW-0862">Zinc</keyword>
<reference evidence="6 7" key="1">
    <citation type="submission" date="2015-07" db="EMBL/GenBank/DDBJ databases">
        <title>Genome analysis of myxobacterium Chondromyces crocatus Cm c5 reveals a high potential for natural compound synthesis and the genetic basis for the loss of fruiting body formation.</title>
        <authorList>
            <person name="Zaburannyi N."/>
            <person name="Bunk B."/>
            <person name="Maier J."/>
            <person name="Overmann J."/>
            <person name="Mueller R."/>
        </authorList>
    </citation>
    <scope>NUCLEOTIDE SEQUENCE [LARGE SCALE GENOMIC DNA]</scope>
    <source>
        <strain evidence="6 7">Cm c5</strain>
    </source>
</reference>
<sequence>MKKLNRKEFQDKLRQARKITVLTGAGVSAESGVPTFRDAGGLWRRYKATDLASPEAWQRDPGLVWEFYNHRRAVAHTCKPNEGHLALARLEARFREAGRTFTLITQNVDGLHEAAGSERVVRLHGSLWQVRCLQCAEVTWNHTVPITPAFEGSGSPDPEFVARRFETTDLPQCHCGGVIRPHIVWFGERLSRADLDAAEEAVDGCDLMLVIGTSAVVYPAAGYVPIARRLGAVVAEVNVEPSAVNNECSAFFKGKAGEVLPSLLGVRLA</sequence>
<dbReference type="EC" id="2.3.1.286" evidence="3"/>
<evidence type="ECO:0000313" key="6">
    <source>
        <dbReference type="EMBL" id="AKT38144.1"/>
    </source>
</evidence>
<dbReference type="InterPro" id="IPR029035">
    <property type="entry name" value="DHS-like_NAD/FAD-binding_dom"/>
</dbReference>